<dbReference type="Pfam" id="PF21813">
    <property type="entry name" value="DUF6882"/>
    <property type="match status" value="1"/>
</dbReference>
<reference evidence="2" key="1">
    <citation type="submission" date="2016-11" db="EMBL/GenBank/DDBJ databases">
        <authorList>
            <person name="Varghese N."/>
            <person name="Submissions S."/>
        </authorList>
    </citation>
    <scope>NUCLEOTIDE SEQUENCE [LARGE SCALE GENOMIC DNA]</scope>
    <source>
        <strain evidence="2">DSM 24786</strain>
    </source>
</reference>
<evidence type="ECO:0000313" key="1">
    <source>
        <dbReference type="EMBL" id="SFW24285.1"/>
    </source>
</evidence>
<accession>A0A1K1MML4</accession>
<dbReference type="InterPro" id="IPR049249">
    <property type="entry name" value="DUF6882"/>
</dbReference>
<proteinExistence type="predicted"/>
<dbReference type="OrthoDB" id="7859927at2"/>
<dbReference type="Proteomes" id="UP000183257">
    <property type="component" value="Unassembled WGS sequence"/>
</dbReference>
<sequence>MEQNTDNTEIDIHKFETLNKVDFNSLEDAFEAHAGLSFEKQLIFGDIIGDNGWQLDMGKESILFGDLEFPIQVIGSLSFNSNSWMWGWANTQSGIPESLLVQSNKLKEIGEEKSIKELTDGHFNVEEGFEHKIGMLASGVFNSKSYYSANYGQGTLIVTIDDSKVPAINKAELEMVLTCFPQLISAITIDHKKAFKNYLIDRDFKLYINNNKIDGLKDGKIITAEFDELGRLESLSAKL</sequence>
<dbReference type="STRING" id="76595.SAMN05660313_00723"/>
<dbReference type="EMBL" id="FPIY01000001">
    <property type="protein sequence ID" value="SFW24285.1"/>
    <property type="molecule type" value="Genomic_DNA"/>
</dbReference>
<organism evidence="1 2">
    <name type="scientific">Cellulophaga fucicola</name>
    <dbReference type="NCBI Taxonomy" id="76595"/>
    <lineage>
        <taxon>Bacteria</taxon>
        <taxon>Pseudomonadati</taxon>
        <taxon>Bacteroidota</taxon>
        <taxon>Flavobacteriia</taxon>
        <taxon>Flavobacteriales</taxon>
        <taxon>Flavobacteriaceae</taxon>
        <taxon>Cellulophaga</taxon>
    </lineage>
</organism>
<name>A0A1K1MML4_9FLAO</name>
<dbReference type="RefSeq" id="WP_072302383.1">
    <property type="nucleotide sequence ID" value="NZ_FPIY01000001.1"/>
</dbReference>
<protein>
    <submittedName>
        <fullName evidence="1">Uncharacterized protein</fullName>
    </submittedName>
</protein>
<keyword evidence="2" id="KW-1185">Reference proteome</keyword>
<dbReference type="AlphaFoldDB" id="A0A1K1MML4"/>
<gene>
    <name evidence="1" type="ORF">SAMN05660313_00723</name>
</gene>
<evidence type="ECO:0000313" key="2">
    <source>
        <dbReference type="Proteomes" id="UP000183257"/>
    </source>
</evidence>